<dbReference type="EMBL" id="BMAT01013367">
    <property type="protein sequence ID" value="GFS11257.1"/>
    <property type="molecule type" value="Genomic_DNA"/>
</dbReference>
<organism evidence="13 14">
    <name type="scientific">Elysia marginata</name>
    <dbReference type="NCBI Taxonomy" id="1093978"/>
    <lineage>
        <taxon>Eukaryota</taxon>
        <taxon>Metazoa</taxon>
        <taxon>Spiralia</taxon>
        <taxon>Lophotrochozoa</taxon>
        <taxon>Mollusca</taxon>
        <taxon>Gastropoda</taxon>
        <taxon>Heterobranchia</taxon>
        <taxon>Euthyneura</taxon>
        <taxon>Panpulmonata</taxon>
        <taxon>Sacoglossa</taxon>
        <taxon>Placobranchoidea</taxon>
        <taxon>Plakobranchidae</taxon>
        <taxon>Elysia</taxon>
    </lineage>
</organism>
<comment type="subcellular location">
    <subcellularLocation>
        <location evidence="1">Nucleus</location>
    </subcellularLocation>
</comment>
<dbReference type="GO" id="GO:0000981">
    <property type="term" value="F:DNA-binding transcription factor activity, RNA polymerase II-specific"/>
    <property type="evidence" value="ECO:0007669"/>
    <property type="project" value="TreeGrafter"/>
</dbReference>
<feature type="domain" description="C2H2-type" evidence="12">
    <location>
        <begin position="307"/>
        <end position="334"/>
    </location>
</feature>
<evidence type="ECO:0000256" key="6">
    <source>
        <dbReference type="ARBA" id="ARBA00023015"/>
    </source>
</evidence>
<gene>
    <name evidence="13" type="ORF">ElyMa_006667100</name>
</gene>
<feature type="domain" description="C2H2-type" evidence="12">
    <location>
        <begin position="223"/>
        <end position="250"/>
    </location>
</feature>
<feature type="compositionally biased region" description="Basic and acidic residues" evidence="11">
    <location>
        <begin position="448"/>
        <end position="457"/>
    </location>
</feature>
<reference evidence="13 14" key="1">
    <citation type="journal article" date="2021" name="Elife">
        <title>Chloroplast acquisition without the gene transfer in kleptoplastic sea slugs, Plakobranchus ocellatus.</title>
        <authorList>
            <person name="Maeda T."/>
            <person name="Takahashi S."/>
            <person name="Yoshida T."/>
            <person name="Shimamura S."/>
            <person name="Takaki Y."/>
            <person name="Nagai Y."/>
            <person name="Toyoda A."/>
            <person name="Suzuki Y."/>
            <person name="Arimoto A."/>
            <person name="Ishii H."/>
            <person name="Satoh N."/>
            <person name="Nishiyama T."/>
            <person name="Hasebe M."/>
            <person name="Maruyama T."/>
            <person name="Minagawa J."/>
            <person name="Obokata J."/>
            <person name="Shigenobu S."/>
        </authorList>
    </citation>
    <scope>NUCLEOTIDE SEQUENCE [LARGE SCALE GENOMIC DNA]</scope>
</reference>
<evidence type="ECO:0000256" key="5">
    <source>
        <dbReference type="ARBA" id="ARBA00022833"/>
    </source>
</evidence>
<dbReference type="GO" id="GO:0003677">
    <property type="term" value="F:DNA binding"/>
    <property type="evidence" value="ECO:0007669"/>
    <property type="project" value="UniProtKB-KW"/>
</dbReference>
<feature type="domain" description="C2H2-type" evidence="12">
    <location>
        <begin position="363"/>
        <end position="390"/>
    </location>
</feature>
<evidence type="ECO:0000313" key="14">
    <source>
        <dbReference type="Proteomes" id="UP000762676"/>
    </source>
</evidence>
<dbReference type="PROSITE" id="PS00028">
    <property type="entry name" value="ZINC_FINGER_C2H2_1"/>
    <property type="match status" value="5"/>
</dbReference>
<dbReference type="FunFam" id="3.30.160.60:FF:000646">
    <property type="entry name" value="Myeloid zinc finger 1"/>
    <property type="match status" value="1"/>
</dbReference>
<evidence type="ECO:0000259" key="12">
    <source>
        <dbReference type="PROSITE" id="PS50157"/>
    </source>
</evidence>
<dbReference type="SUPFAM" id="SSF57667">
    <property type="entry name" value="beta-beta-alpha zinc fingers"/>
    <property type="match status" value="4"/>
</dbReference>
<accession>A0AAV4IPU1</accession>
<evidence type="ECO:0000256" key="3">
    <source>
        <dbReference type="ARBA" id="ARBA00022737"/>
    </source>
</evidence>
<keyword evidence="3" id="KW-0677">Repeat</keyword>
<dbReference type="GO" id="GO:0005634">
    <property type="term" value="C:nucleus"/>
    <property type="evidence" value="ECO:0007669"/>
    <property type="project" value="UniProtKB-SubCell"/>
</dbReference>
<feature type="domain" description="C2H2-type" evidence="12">
    <location>
        <begin position="251"/>
        <end position="278"/>
    </location>
</feature>
<protein>
    <submittedName>
        <fullName evidence="13">Zinc finger protein 64</fullName>
    </submittedName>
</protein>
<feature type="region of interest" description="Disordered" evidence="11">
    <location>
        <begin position="435"/>
        <end position="457"/>
    </location>
</feature>
<comment type="caution">
    <text evidence="13">The sequence shown here is derived from an EMBL/GenBank/DDBJ whole genome shotgun (WGS) entry which is preliminary data.</text>
</comment>
<dbReference type="SMART" id="SM00355">
    <property type="entry name" value="ZnF_C2H2"/>
    <property type="match status" value="8"/>
</dbReference>
<keyword evidence="8" id="KW-0804">Transcription</keyword>
<keyword evidence="9" id="KW-0539">Nucleus</keyword>
<keyword evidence="6" id="KW-0805">Transcription regulation</keyword>
<feature type="domain" description="C2H2-type" evidence="12">
    <location>
        <begin position="335"/>
        <end position="362"/>
    </location>
</feature>
<evidence type="ECO:0000313" key="13">
    <source>
        <dbReference type="EMBL" id="GFS11257.1"/>
    </source>
</evidence>
<keyword evidence="2" id="KW-0479">Metal-binding</keyword>
<evidence type="ECO:0000256" key="2">
    <source>
        <dbReference type="ARBA" id="ARBA00022723"/>
    </source>
</evidence>
<dbReference type="PANTHER" id="PTHR24394">
    <property type="entry name" value="ZINC FINGER PROTEIN"/>
    <property type="match status" value="1"/>
</dbReference>
<keyword evidence="14" id="KW-1185">Reference proteome</keyword>
<dbReference type="InterPro" id="IPR013087">
    <property type="entry name" value="Znf_C2H2_type"/>
</dbReference>
<dbReference type="FunFam" id="3.30.160.60:FF:000614">
    <property type="entry name" value="Zinc finger protein 142"/>
    <property type="match status" value="1"/>
</dbReference>
<name>A0AAV4IPU1_9GAST</name>
<keyword evidence="7" id="KW-0238">DNA-binding</keyword>
<evidence type="ECO:0000256" key="1">
    <source>
        <dbReference type="ARBA" id="ARBA00004123"/>
    </source>
</evidence>
<evidence type="ECO:0000256" key="8">
    <source>
        <dbReference type="ARBA" id="ARBA00023163"/>
    </source>
</evidence>
<dbReference type="PROSITE" id="PS50157">
    <property type="entry name" value="ZINC_FINGER_C2H2_2"/>
    <property type="match status" value="7"/>
</dbReference>
<keyword evidence="5" id="KW-0862">Zinc</keyword>
<feature type="domain" description="C2H2-type" evidence="12">
    <location>
        <begin position="279"/>
        <end position="306"/>
    </location>
</feature>
<keyword evidence="4 10" id="KW-0863">Zinc-finger</keyword>
<evidence type="ECO:0000256" key="7">
    <source>
        <dbReference type="ARBA" id="ARBA00023125"/>
    </source>
</evidence>
<dbReference type="Gene3D" id="3.30.160.60">
    <property type="entry name" value="Classic Zinc Finger"/>
    <property type="match status" value="6"/>
</dbReference>
<feature type="region of interest" description="Disordered" evidence="11">
    <location>
        <begin position="139"/>
        <end position="174"/>
    </location>
</feature>
<proteinExistence type="predicted"/>
<feature type="compositionally biased region" description="Polar residues" evidence="11">
    <location>
        <begin position="158"/>
        <end position="172"/>
    </location>
</feature>
<feature type="domain" description="C2H2-type" evidence="12">
    <location>
        <begin position="195"/>
        <end position="222"/>
    </location>
</feature>
<sequence length="457" mass="51658">MDGLSEIIGKVDSDPPYSIKESASEAYNEFPKPEIRFKVADSTSAGTLEKSKAPQKIKLWPNTKEKHFSLDNILPTLEANMKKEATQEAEDNSSEGLQFDFNFTSVSTSVGKCSETAVSYEADASSNCSNSQVTEAVMSKQEVSVDSEIQEQVDGSHGPTQSKRPKTESSVSYKDKHVSSVELEECNVGSEDKPYVCPVCQRCFKQAFPLKRHMMIHSAVKPFFCTVCDFRCNDGSNLRKHMQTHAVKKKLKCPDCDYTCSRPDHLRNHRAKHTGNYRFQCGICGYGCNQACDLTRHMIVHGGGKFFSCDYCDFSTNRRSTLRVHVEKHLNAEQFVCSICSYQPSSAVGLRNHMLVHTKEKTYACAECGFLTTSKSSLIRHGLVHRKCEEDGTPVQKRYQCLRCEFSCHWRSDLAKHLRRKHDFVDRDDIDMEIESADTHRAAQAPEQEPHEEMEPS</sequence>
<dbReference type="Pfam" id="PF00096">
    <property type="entry name" value="zf-C2H2"/>
    <property type="match status" value="5"/>
</dbReference>
<dbReference type="GO" id="GO:0008270">
    <property type="term" value="F:zinc ion binding"/>
    <property type="evidence" value="ECO:0007669"/>
    <property type="project" value="UniProtKB-KW"/>
</dbReference>
<dbReference type="AlphaFoldDB" id="A0AAV4IPU1"/>
<dbReference type="InterPro" id="IPR036236">
    <property type="entry name" value="Znf_C2H2_sf"/>
</dbReference>
<evidence type="ECO:0000256" key="11">
    <source>
        <dbReference type="SAM" id="MobiDB-lite"/>
    </source>
</evidence>
<dbReference type="Proteomes" id="UP000762676">
    <property type="component" value="Unassembled WGS sequence"/>
</dbReference>
<evidence type="ECO:0000256" key="9">
    <source>
        <dbReference type="ARBA" id="ARBA00023242"/>
    </source>
</evidence>
<evidence type="ECO:0000256" key="10">
    <source>
        <dbReference type="PROSITE-ProRule" id="PRU00042"/>
    </source>
</evidence>
<dbReference type="PANTHER" id="PTHR24394:SF44">
    <property type="entry name" value="ZINC FINGER PROTEIN 271-LIKE"/>
    <property type="match status" value="1"/>
</dbReference>
<evidence type="ECO:0000256" key="4">
    <source>
        <dbReference type="ARBA" id="ARBA00022771"/>
    </source>
</evidence>